<dbReference type="EMBL" id="FNBK01000003">
    <property type="protein sequence ID" value="SDF08446.1"/>
    <property type="molecule type" value="Genomic_DNA"/>
</dbReference>
<evidence type="ECO:0000313" key="3">
    <source>
        <dbReference type="Proteomes" id="UP000199076"/>
    </source>
</evidence>
<evidence type="ECO:0000256" key="1">
    <source>
        <dbReference type="SAM" id="MobiDB-lite"/>
    </source>
</evidence>
<evidence type="ECO:0000313" key="2">
    <source>
        <dbReference type="EMBL" id="SDF08446.1"/>
    </source>
</evidence>
<organism evidence="2 3">
    <name type="scientific">Halorientalis regularis</name>
    <dbReference type="NCBI Taxonomy" id="660518"/>
    <lineage>
        <taxon>Archaea</taxon>
        <taxon>Methanobacteriati</taxon>
        <taxon>Methanobacteriota</taxon>
        <taxon>Stenosarchaea group</taxon>
        <taxon>Halobacteria</taxon>
        <taxon>Halobacteriales</taxon>
        <taxon>Haloarculaceae</taxon>
        <taxon>Halorientalis</taxon>
    </lineage>
</organism>
<keyword evidence="3" id="KW-1185">Reference proteome</keyword>
<protein>
    <submittedName>
        <fullName evidence="2">Uncharacterized protein</fullName>
    </submittedName>
</protein>
<dbReference type="Proteomes" id="UP000199076">
    <property type="component" value="Unassembled WGS sequence"/>
</dbReference>
<reference evidence="3" key="1">
    <citation type="submission" date="2016-10" db="EMBL/GenBank/DDBJ databases">
        <authorList>
            <person name="Varghese N."/>
            <person name="Submissions S."/>
        </authorList>
    </citation>
    <scope>NUCLEOTIDE SEQUENCE [LARGE SCALE GENOMIC DNA]</scope>
    <source>
        <strain evidence="3">IBRC-M 10760</strain>
    </source>
</reference>
<name>A0A1G7I7B0_9EURY</name>
<proteinExistence type="predicted"/>
<gene>
    <name evidence="2" type="ORF">SAMN05216218_103302</name>
</gene>
<sequence length="47" mass="4714">MTIALVLAGAYAVLGRRMVSAAVEDAQEMAGDGSDEQGGDETSGGQQ</sequence>
<dbReference type="RefSeq" id="WP_175452787.1">
    <property type="nucleotide sequence ID" value="NZ_FNBK01000003.1"/>
</dbReference>
<dbReference type="AlphaFoldDB" id="A0A1G7I7B0"/>
<dbReference type="STRING" id="660518.SAMN05216218_103302"/>
<accession>A0A1G7I7B0</accession>
<feature type="region of interest" description="Disordered" evidence="1">
    <location>
        <begin position="26"/>
        <end position="47"/>
    </location>
</feature>